<feature type="compositionally biased region" description="Basic residues" evidence="5">
    <location>
        <begin position="371"/>
        <end position="381"/>
    </location>
</feature>
<comment type="subcellular location">
    <subcellularLocation>
        <location evidence="1">Nucleus</location>
        <location evidence="1">Nucleolus</location>
    </subcellularLocation>
</comment>
<reference evidence="7" key="1">
    <citation type="journal article" date="2020" name="Stud. Mycol.">
        <title>101 Dothideomycetes genomes: a test case for predicting lifestyles and emergence of pathogens.</title>
        <authorList>
            <person name="Haridas S."/>
            <person name="Albert R."/>
            <person name="Binder M."/>
            <person name="Bloem J."/>
            <person name="Labutti K."/>
            <person name="Salamov A."/>
            <person name="Andreopoulos B."/>
            <person name="Baker S."/>
            <person name="Barry K."/>
            <person name="Bills G."/>
            <person name="Bluhm B."/>
            <person name="Cannon C."/>
            <person name="Castanera R."/>
            <person name="Culley D."/>
            <person name="Daum C."/>
            <person name="Ezra D."/>
            <person name="Gonzalez J."/>
            <person name="Henrissat B."/>
            <person name="Kuo A."/>
            <person name="Liang C."/>
            <person name="Lipzen A."/>
            <person name="Lutzoni F."/>
            <person name="Magnuson J."/>
            <person name="Mondo S."/>
            <person name="Nolan M."/>
            <person name="Ohm R."/>
            <person name="Pangilinan J."/>
            <person name="Park H.-J."/>
            <person name="Ramirez L."/>
            <person name="Alfaro M."/>
            <person name="Sun H."/>
            <person name="Tritt A."/>
            <person name="Yoshinaga Y."/>
            <person name="Zwiers L.-H."/>
            <person name="Turgeon B."/>
            <person name="Goodwin S."/>
            <person name="Spatafora J."/>
            <person name="Crous P."/>
            <person name="Grigoriev I."/>
        </authorList>
    </citation>
    <scope>NUCLEOTIDE SEQUENCE</scope>
    <source>
        <strain evidence="7">CBS 116005</strain>
    </source>
</reference>
<dbReference type="Proteomes" id="UP000799436">
    <property type="component" value="Unassembled WGS sequence"/>
</dbReference>
<dbReference type="PANTHER" id="PTHR46754">
    <property type="entry name" value="MKI67 FHA DOMAIN-INTERACTING NUCLEOLAR PHOSPHOPROTEIN"/>
    <property type="match status" value="1"/>
</dbReference>
<evidence type="ECO:0000313" key="7">
    <source>
        <dbReference type="EMBL" id="KAF2771328.1"/>
    </source>
</evidence>
<evidence type="ECO:0000259" key="6">
    <source>
        <dbReference type="PROSITE" id="PS50102"/>
    </source>
</evidence>
<dbReference type="AlphaFoldDB" id="A0A6G1LFX4"/>
<dbReference type="InterPro" id="IPR012677">
    <property type="entry name" value="Nucleotide-bd_a/b_plait_sf"/>
</dbReference>
<dbReference type="Pfam" id="PF00076">
    <property type="entry name" value="RRM_1"/>
    <property type="match status" value="1"/>
</dbReference>
<feature type="region of interest" description="Disordered" evidence="5">
    <location>
        <begin position="1"/>
        <end position="89"/>
    </location>
</feature>
<evidence type="ECO:0000256" key="3">
    <source>
        <dbReference type="ARBA" id="ARBA00023242"/>
    </source>
</evidence>
<dbReference type="Gene3D" id="3.30.70.330">
    <property type="match status" value="1"/>
</dbReference>
<dbReference type="GO" id="GO:0005730">
    <property type="term" value="C:nucleolus"/>
    <property type="evidence" value="ECO:0007669"/>
    <property type="project" value="UniProtKB-SubCell"/>
</dbReference>
<evidence type="ECO:0000256" key="5">
    <source>
        <dbReference type="SAM" id="MobiDB-lite"/>
    </source>
</evidence>
<evidence type="ECO:0000256" key="4">
    <source>
        <dbReference type="PROSITE-ProRule" id="PRU00176"/>
    </source>
</evidence>
<feature type="compositionally biased region" description="Acidic residues" evidence="5">
    <location>
        <begin position="106"/>
        <end position="118"/>
    </location>
</feature>
<feature type="compositionally biased region" description="Low complexity" evidence="5">
    <location>
        <begin position="47"/>
        <end position="56"/>
    </location>
</feature>
<dbReference type="PROSITE" id="PS50102">
    <property type="entry name" value="RRM"/>
    <property type="match status" value="1"/>
</dbReference>
<dbReference type="InterPro" id="IPR035979">
    <property type="entry name" value="RBD_domain_sf"/>
</dbReference>
<dbReference type="OrthoDB" id="21467at2759"/>
<feature type="compositionally biased region" description="Basic residues" evidence="5">
    <location>
        <begin position="1"/>
        <end position="10"/>
    </location>
</feature>
<dbReference type="CDD" id="cd12307">
    <property type="entry name" value="RRM_NIFK_like"/>
    <property type="match status" value="1"/>
</dbReference>
<feature type="compositionally biased region" description="Basic and acidic residues" evidence="5">
    <location>
        <begin position="66"/>
        <end position="75"/>
    </location>
</feature>
<keyword evidence="2 4" id="KW-0694">RNA-binding</keyword>
<accession>A0A6G1LFX4</accession>
<feature type="region of interest" description="Disordered" evidence="5">
    <location>
        <begin position="296"/>
        <end position="381"/>
    </location>
</feature>
<protein>
    <recommendedName>
        <fullName evidence="6">RRM domain-containing protein</fullName>
    </recommendedName>
</protein>
<dbReference type="GO" id="GO:0003723">
    <property type="term" value="F:RNA binding"/>
    <property type="evidence" value="ECO:0007669"/>
    <property type="project" value="UniProtKB-UniRule"/>
</dbReference>
<evidence type="ECO:0000256" key="1">
    <source>
        <dbReference type="ARBA" id="ARBA00004604"/>
    </source>
</evidence>
<dbReference type="InterPro" id="IPR000504">
    <property type="entry name" value="RRM_dom"/>
</dbReference>
<gene>
    <name evidence="7" type="ORF">EJ03DRAFT_325762</name>
</gene>
<organism evidence="7 8">
    <name type="scientific">Teratosphaeria nubilosa</name>
    <dbReference type="NCBI Taxonomy" id="161662"/>
    <lineage>
        <taxon>Eukaryota</taxon>
        <taxon>Fungi</taxon>
        <taxon>Dikarya</taxon>
        <taxon>Ascomycota</taxon>
        <taxon>Pezizomycotina</taxon>
        <taxon>Dothideomycetes</taxon>
        <taxon>Dothideomycetidae</taxon>
        <taxon>Mycosphaerellales</taxon>
        <taxon>Teratosphaeriaceae</taxon>
        <taxon>Teratosphaeria</taxon>
    </lineage>
</organism>
<feature type="domain" description="RRM" evidence="6">
    <location>
        <begin position="149"/>
        <end position="227"/>
    </location>
</feature>
<name>A0A6G1LFX4_9PEZI</name>
<sequence length="381" mass="42213">MSTTITKKRKSVGEAAAPTKKVKVAKSAEKPAPLKSALKKPKEQKVVETVVKTSKAPNEKSKKKAEKTEETKIEETVVPPVDDEEEGGAELTADQTAELLAGFSSSEDEASDAEDEGIAIEKLPQAPRVKEVQKAIKNAKVNDPERTPGVVYVGSIPHGFYEHQMKAYFSQFGDITHLRLARNRKTGKSQHYAFVEFASKAVAEIVAKTMDKYLLFNHILQVRTVPQEQISENMWKGTGRRRKPAPRNRLEGGKLKRGMVKEDWDKRIEAEKLRREEKAEMLKELGYEFEMPALKSASEAKSSTKQIEDDADAGAEAADSPKLIENPGDDGKTEVEISKTVQEEPASVAVTETKKEKKAGNKRATAEVKTTVKKKVKKSKK</sequence>
<evidence type="ECO:0000313" key="8">
    <source>
        <dbReference type="Proteomes" id="UP000799436"/>
    </source>
</evidence>
<keyword evidence="3" id="KW-0539">Nucleus</keyword>
<keyword evidence="8" id="KW-1185">Reference proteome</keyword>
<proteinExistence type="predicted"/>
<feature type="region of interest" description="Disordered" evidence="5">
    <location>
        <begin position="104"/>
        <end position="124"/>
    </location>
</feature>
<dbReference type="EMBL" id="ML995820">
    <property type="protein sequence ID" value="KAF2771328.1"/>
    <property type="molecule type" value="Genomic_DNA"/>
</dbReference>
<dbReference type="SUPFAM" id="SSF54928">
    <property type="entry name" value="RNA-binding domain, RBD"/>
    <property type="match status" value="1"/>
</dbReference>
<evidence type="ECO:0000256" key="2">
    <source>
        <dbReference type="ARBA" id="ARBA00022884"/>
    </source>
</evidence>
<dbReference type="SMART" id="SM00360">
    <property type="entry name" value="RRM"/>
    <property type="match status" value="1"/>
</dbReference>